<evidence type="ECO:0000313" key="3">
    <source>
        <dbReference type="Proteomes" id="UP000318834"/>
    </source>
</evidence>
<reference evidence="2 3" key="1">
    <citation type="journal article" date="2019" name="Nat. Microbiol.">
        <title>Mediterranean grassland soil C-N compound turnover is dependent on rainfall and depth, and is mediated by genomically divergent microorganisms.</title>
        <authorList>
            <person name="Diamond S."/>
            <person name="Andeer P.F."/>
            <person name="Li Z."/>
            <person name="Crits-Christoph A."/>
            <person name="Burstein D."/>
            <person name="Anantharaman K."/>
            <person name="Lane K.R."/>
            <person name="Thomas B.C."/>
            <person name="Pan C."/>
            <person name="Northen T.R."/>
            <person name="Banfield J.F."/>
        </authorList>
    </citation>
    <scope>NUCLEOTIDE SEQUENCE [LARGE SCALE GENOMIC DNA]</scope>
    <source>
        <strain evidence="2">NP_8</strain>
    </source>
</reference>
<dbReference type="InterPro" id="IPR000182">
    <property type="entry name" value="GNAT_dom"/>
</dbReference>
<accession>A0A537IMZ3</accession>
<dbReference type="PROSITE" id="PS51186">
    <property type="entry name" value="GNAT"/>
    <property type="match status" value="1"/>
</dbReference>
<evidence type="ECO:0000313" key="2">
    <source>
        <dbReference type="EMBL" id="TMI71986.1"/>
    </source>
</evidence>
<dbReference type="PANTHER" id="PTHR43792:SF1">
    <property type="entry name" value="N-ACETYLTRANSFERASE DOMAIN-CONTAINING PROTEIN"/>
    <property type="match status" value="1"/>
</dbReference>
<dbReference type="AlphaFoldDB" id="A0A537IMZ3"/>
<protein>
    <submittedName>
        <fullName evidence="2">GNAT family N-acetyltransferase</fullName>
    </submittedName>
</protein>
<dbReference type="PANTHER" id="PTHR43792">
    <property type="entry name" value="GNAT FAMILY, PUTATIVE (AFU_ORTHOLOGUE AFUA_3G00765)-RELATED-RELATED"/>
    <property type="match status" value="1"/>
</dbReference>
<dbReference type="SUPFAM" id="SSF55729">
    <property type="entry name" value="Acyl-CoA N-acyltransferases (Nat)"/>
    <property type="match status" value="1"/>
</dbReference>
<name>A0A537IMZ3_9BACT</name>
<dbReference type="InterPro" id="IPR051531">
    <property type="entry name" value="N-acetyltransferase"/>
</dbReference>
<dbReference type="GO" id="GO:0016747">
    <property type="term" value="F:acyltransferase activity, transferring groups other than amino-acyl groups"/>
    <property type="evidence" value="ECO:0007669"/>
    <property type="project" value="InterPro"/>
</dbReference>
<dbReference type="Pfam" id="PF13302">
    <property type="entry name" value="Acetyltransf_3"/>
    <property type="match status" value="1"/>
</dbReference>
<evidence type="ECO:0000259" key="1">
    <source>
        <dbReference type="PROSITE" id="PS51186"/>
    </source>
</evidence>
<dbReference type="Gene3D" id="3.40.630.30">
    <property type="match status" value="1"/>
</dbReference>
<dbReference type="Proteomes" id="UP000318834">
    <property type="component" value="Unassembled WGS sequence"/>
</dbReference>
<keyword evidence="2" id="KW-0808">Transferase</keyword>
<proteinExistence type="predicted"/>
<sequence>MPRLETPRLLLRPLQASDVAVLVAIWADPDVTRYMGGPRDGEKVRQTLEDELRTHSTDRFGFCPVVEKASGRVIGDCGLTKKDVDGRAEIELVYVLAADSWGKGYATEAASALRDYALGRLKVPRLIALIDPENVSSARVAEKVGMQFEKAVVRPGGTLRHVYAMPGMAS</sequence>
<dbReference type="InterPro" id="IPR016181">
    <property type="entry name" value="Acyl_CoA_acyltransferase"/>
</dbReference>
<comment type="caution">
    <text evidence="2">The sequence shown here is derived from an EMBL/GenBank/DDBJ whole genome shotgun (WGS) entry which is preliminary data.</text>
</comment>
<dbReference type="EMBL" id="VBAP01000096">
    <property type="protein sequence ID" value="TMI71986.1"/>
    <property type="molecule type" value="Genomic_DNA"/>
</dbReference>
<feature type="domain" description="N-acetyltransferase" evidence="1">
    <location>
        <begin position="9"/>
        <end position="166"/>
    </location>
</feature>
<gene>
    <name evidence="2" type="ORF">E6H05_11760</name>
</gene>
<organism evidence="2 3">
    <name type="scientific">Candidatus Segetimicrobium genomatis</name>
    <dbReference type="NCBI Taxonomy" id="2569760"/>
    <lineage>
        <taxon>Bacteria</taxon>
        <taxon>Bacillati</taxon>
        <taxon>Candidatus Sysuimicrobiota</taxon>
        <taxon>Candidatus Sysuimicrobiia</taxon>
        <taxon>Candidatus Sysuimicrobiales</taxon>
        <taxon>Candidatus Segetimicrobiaceae</taxon>
        <taxon>Candidatus Segetimicrobium</taxon>
    </lineage>
</organism>